<proteinExistence type="predicted"/>
<evidence type="ECO:0000256" key="5">
    <source>
        <dbReference type="SAM" id="Phobius"/>
    </source>
</evidence>
<keyword evidence="3 5" id="KW-1133">Transmembrane helix</keyword>
<feature type="transmembrane region" description="Helical" evidence="5">
    <location>
        <begin position="74"/>
        <end position="91"/>
    </location>
</feature>
<gene>
    <name evidence="6" type="ORF">H8S40_07460</name>
</gene>
<dbReference type="PANTHER" id="PTHR35529:SF1">
    <property type="entry name" value="MANGANESE EFFLUX PUMP MNTP-RELATED"/>
    <property type="match status" value="1"/>
</dbReference>
<keyword evidence="4 5" id="KW-0472">Membrane</keyword>
<feature type="transmembrane region" description="Helical" evidence="5">
    <location>
        <begin position="139"/>
        <end position="158"/>
    </location>
</feature>
<keyword evidence="7" id="KW-1185">Reference proteome</keyword>
<evidence type="ECO:0000256" key="2">
    <source>
        <dbReference type="ARBA" id="ARBA00022692"/>
    </source>
</evidence>
<accession>A0ABR7G7I5</accession>
<name>A0ABR7G7I5_9FIRM</name>
<organism evidence="6 7">
    <name type="scientific">Ruminococcus hominis</name>
    <dbReference type="NCBI Taxonomy" id="2763065"/>
    <lineage>
        <taxon>Bacteria</taxon>
        <taxon>Bacillati</taxon>
        <taxon>Bacillota</taxon>
        <taxon>Clostridia</taxon>
        <taxon>Eubacteriales</taxon>
        <taxon>Oscillospiraceae</taxon>
        <taxon>Ruminococcus</taxon>
    </lineage>
</organism>
<feature type="transmembrane region" description="Helical" evidence="5">
    <location>
        <begin position="170"/>
        <end position="190"/>
    </location>
</feature>
<dbReference type="RefSeq" id="WP_118723601.1">
    <property type="nucleotide sequence ID" value="NZ_JACOPE010000001.1"/>
</dbReference>
<dbReference type="EMBL" id="JACOPE010000001">
    <property type="protein sequence ID" value="MBC5683405.1"/>
    <property type="molecule type" value="Genomic_DNA"/>
</dbReference>
<evidence type="ECO:0000256" key="1">
    <source>
        <dbReference type="ARBA" id="ARBA00022475"/>
    </source>
</evidence>
<sequence>MSLLEIILISNGLTMDVFAYALSKGAMMSEIRKKNLLKICSIFTFWQVISMILGNLLTNIPFTAKLGMDVGHDSNTFSVLIFLGLGIYMIVKAIKEKPVEEKKDEIISAKQIIVWACITSIDAFIAGIGFGFLETDFLLLVFIIGITTIVMVIIGMYIGYWMGCQFRRTAVTIGGCILLFGAVEFIIRTLY</sequence>
<protein>
    <submittedName>
        <fullName evidence="6">Manganese efflux pump</fullName>
    </submittedName>
</protein>
<feature type="transmembrane region" description="Helical" evidence="5">
    <location>
        <begin position="6"/>
        <end position="23"/>
    </location>
</feature>
<comment type="caution">
    <text evidence="6">The sequence shown here is derived from an EMBL/GenBank/DDBJ whole genome shotgun (WGS) entry which is preliminary data.</text>
</comment>
<dbReference type="InterPro" id="IPR003810">
    <property type="entry name" value="Mntp/YtaF"/>
</dbReference>
<dbReference type="PANTHER" id="PTHR35529">
    <property type="entry name" value="MANGANESE EFFLUX PUMP MNTP-RELATED"/>
    <property type="match status" value="1"/>
</dbReference>
<keyword evidence="1" id="KW-1003">Cell membrane</keyword>
<evidence type="ECO:0000313" key="6">
    <source>
        <dbReference type="EMBL" id="MBC5683405.1"/>
    </source>
</evidence>
<dbReference type="Proteomes" id="UP000631576">
    <property type="component" value="Unassembled WGS sequence"/>
</dbReference>
<feature type="transmembrane region" description="Helical" evidence="5">
    <location>
        <begin position="35"/>
        <end position="54"/>
    </location>
</feature>
<reference evidence="6 7" key="1">
    <citation type="submission" date="2020-08" db="EMBL/GenBank/DDBJ databases">
        <title>Genome public.</title>
        <authorList>
            <person name="Liu C."/>
            <person name="Sun Q."/>
        </authorList>
    </citation>
    <scope>NUCLEOTIDE SEQUENCE [LARGE SCALE GENOMIC DNA]</scope>
    <source>
        <strain evidence="6 7">NSJ-13</strain>
    </source>
</reference>
<evidence type="ECO:0000313" key="7">
    <source>
        <dbReference type="Proteomes" id="UP000631576"/>
    </source>
</evidence>
<dbReference type="Pfam" id="PF02659">
    <property type="entry name" value="Mntp"/>
    <property type="match status" value="1"/>
</dbReference>
<keyword evidence="2 5" id="KW-0812">Transmembrane</keyword>
<evidence type="ECO:0000256" key="3">
    <source>
        <dbReference type="ARBA" id="ARBA00022989"/>
    </source>
</evidence>
<evidence type="ECO:0000256" key="4">
    <source>
        <dbReference type="ARBA" id="ARBA00023136"/>
    </source>
</evidence>
<feature type="transmembrane region" description="Helical" evidence="5">
    <location>
        <begin position="112"/>
        <end position="133"/>
    </location>
</feature>